<gene>
    <name evidence="1" type="ORF">GMARGA_LOCUS29113</name>
</gene>
<proteinExistence type="predicted"/>
<accession>A0ABN7WCB1</accession>
<dbReference type="EMBL" id="CAJVQB010038567">
    <property type="protein sequence ID" value="CAG8826398.1"/>
    <property type="molecule type" value="Genomic_DNA"/>
</dbReference>
<name>A0ABN7WCB1_GIGMA</name>
<sequence>LILHNTSNSRSSSLPNNASLIHVAPQQCEKELYQNAVSQQDTCQKINSMVKNISKYEQIYLISTNNLFKNTLALNIIKQKSKKLEESIIKKYNEPRRLLAAMIHSDFWNKIHTKVGLDILTVGYTFKTIQTINEPILVADHNFLSSFRSTCNILRPEYFVGTTSLTYISNLKSIFSNQQFAAAIIKKNKVKPVWVLLVDRGPNENSKHMKNIS</sequence>
<evidence type="ECO:0000313" key="1">
    <source>
        <dbReference type="EMBL" id="CAG8826398.1"/>
    </source>
</evidence>
<keyword evidence="2" id="KW-1185">Reference proteome</keyword>
<comment type="caution">
    <text evidence="1">The sequence shown here is derived from an EMBL/GenBank/DDBJ whole genome shotgun (WGS) entry which is preliminary data.</text>
</comment>
<reference evidence="1 2" key="1">
    <citation type="submission" date="2021-06" db="EMBL/GenBank/DDBJ databases">
        <authorList>
            <person name="Kallberg Y."/>
            <person name="Tangrot J."/>
            <person name="Rosling A."/>
        </authorList>
    </citation>
    <scope>NUCLEOTIDE SEQUENCE [LARGE SCALE GENOMIC DNA]</scope>
    <source>
        <strain evidence="1 2">120-4 pot B 10/14</strain>
    </source>
</reference>
<evidence type="ECO:0000313" key="2">
    <source>
        <dbReference type="Proteomes" id="UP000789901"/>
    </source>
</evidence>
<dbReference type="Proteomes" id="UP000789901">
    <property type="component" value="Unassembled WGS sequence"/>
</dbReference>
<organism evidence="1 2">
    <name type="scientific">Gigaspora margarita</name>
    <dbReference type="NCBI Taxonomy" id="4874"/>
    <lineage>
        <taxon>Eukaryota</taxon>
        <taxon>Fungi</taxon>
        <taxon>Fungi incertae sedis</taxon>
        <taxon>Mucoromycota</taxon>
        <taxon>Glomeromycotina</taxon>
        <taxon>Glomeromycetes</taxon>
        <taxon>Diversisporales</taxon>
        <taxon>Gigasporaceae</taxon>
        <taxon>Gigaspora</taxon>
    </lineage>
</organism>
<protein>
    <submittedName>
        <fullName evidence="1">8203_t:CDS:1</fullName>
    </submittedName>
</protein>
<feature type="non-terminal residue" evidence="1">
    <location>
        <position position="1"/>
    </location>
</feature>